<protein>
    <recommendedName>
        <fullName evidence="4">Tail tape measure protein</fullName>
    </recommendedName>
</protein>
<evidence type="ECO:0008006" key="4">
    <source>
        <dbReference type="Google" id="ProtNLM"/>
    </source>
</evidence>
<proteinExistence type="predicted"/>
<feature type="region of interest" description="Disordered" evidence="1">
    <location>
        <begin position="293"/>
        <end position="337"/>
    </location>
</feature>
<gene>
    <name evidence="2" type="ORF">PS631_03524</name>
</gene>
<reference evidence="2 3" key="1">
    <citation type="submission" date="2019-09" db="EMBL/GenBank/DDBJ databases">
        <authorList>
            <person name="Chandra G."/>
            <person name="Truman W A."/>
        </authorList>
    </citation>
    <scope>NUCLEOTIDE SEQUENCE [LARGE SCALE GENOMIC DNA]</scope>
    <source>
        <strain evidence="2">PS631</strain>
    </source>
</reference>
<dbReference type="EMBL" id="CABVHF010000013">
    <property type="protein sequence ID" value="VVN04462.1"/>
    <property type="molecule type" value="Genomic_DNA"/>
</dbReference>
<evidence type="ECO:0000313" key="3">
    <source>
        <dbReference type="Proteomes" id="UP000399692"/>
    </source>
</evidence>
<evidence type="ECO:0000313" key="2">
    <source>
        <dbReference type="EMBL" id="VVN04462.1"/>
    </source>
</evidence>
<sequence length="605" mass="61911">MAETIGPFNLGLSVNFSPPLGAALDALRISIDLLRKQMNTTRLGLILDAWTGVRPVLEPGHLIGNSTEPDHLQGPGAQRLMLAPVNDQLGRLHQNLTRLDQVISGLIWVKRQDQPAQWRAPLKYSPEKSASPVPEQRSAAGAELLVALKGEDAEKAGSQAAPAAGANNKAGMLAALAAGAIISARTGYEVSQQASAFGRLRAFKAVSDVFGAGVVGAALTGGKALVTGEDGKEKVEGVAAAAGGLGGMLTATALANAFSKNKRLQRYAPVIGGFVGDILGGLAGGKLHDFFQDEPKPTVSNASSVAQAGEAGSAPSSAGSGQPEQQTRDKRIESDAPSSTVEFIGIGRSFNPAAATVFPLTPVNGWSAASLAPSYIQAGATSFSSAEPGLLRTGSAKVGSSSPLLQPRKAWKGIPGLTLLDTTLQLAETYSSDATTNQKIEGYGTALGGLSGGLAGAAAGAAIGSVVPVIGTAIGGLVGGVLGSMGGEQVGGWLARLVTSDTPPAEQATAHRESDPATSLGDASRSLAECAKQPTLLTDPAQTAPTAPTINQQFTFTANMPVTFNNSLYDPSTLHQLEAIARGQLEELMRQARAVQMFETPHVSI</sequence>
<name>A0A5E6UFW9_PSEFL</name>
<dbReference type="PANTHER" id="PTHR21525:SF9">
    <property type="entry name" value="CHANNEL_COLICIN DOMAIN-CONTAINING PROTEIN"/>
    <property type="match status" value="1"/>
</dbReference>
<evidence type="ECO:0000256" key="1">
    <source>
        <dbReference type="SAM" id="MobiDB-lite"/>
    </source>
</evidence>
<feature type="region of interest" description="Disordered" evidence="1">
    <location>
        <begin position="502"/>
        <end position="525"/>
    </location>
</feature>
<feature type="compositionally biased region" description="Low complexity" evidence="1">
    <location>
        <begin position="306"/>
        <end position="324"/>
    </location>
</feature>
<dbReference type="RefSeq" id="WP_191622778.1">
    <property type="nucleotide sequence ID" value="NZ_CABVHF010000013.1"/>
</dbReference>
<dbReference type="Proteomes" id="UP000399692">
    <property type="component" value="Unassembled WGS sequence"/>
</dbReference>
<dbReference type="AlphaFoldDB" id="A0A5E6UFW9"/>
<organism evidence="2 3">
    <name type="scientific">Pseudomonas fluorescens</name>
    <dbReference type="NCBI Taxonomy" id="294"/>
    <lineage>
        <taxon>Bacteria</taxon>
        <taxon>Pseudomonadati</taxon>
        <taxon>Pseudomonadota</taxon>
        <taxon>Gammaproteobacteria</taxon>
        <taxon>Pseudomonadales</taxon>
        <taxon>Pseudomonadaceae</taxon>
        <taxon>Pseudomonas</taxon>
    </lineage>
</organism>
<accession>A0A5E6UFW9</accession>
<dbReference type="PANTHER" id="PTHR21525">
    <property type="entry name" value="MOTILE SPERM PROTEIN"/>
    <property type="match status" value="1"/>
</dbReference>